<dbReference type="RefSeq" id="XP_001008259.2">
    <property type="nucleotide sequence ID" value="XM_001008259.2"/>
</dbReference>
<dbReference type="AlphaFoldDB" id="Q22RV8"/>
<keyword evidence="1" id="KW-0863">Zinc-finger</keyword>
<gene>
    <name evidence="4" type="ORF">TTHERM_00011800</name>
</gene>
<keyword evidence="5" id="KW-1185">Reference proteome</keyword>
<evidence type="ECO:0000259" key="3">
    <source>
        <dbReference type="PROSITE" id="PS51083"/>
    </source>
</evidence>
<feature type="domain" description="HIT-type" evidence="3">
    <location>
        <begin position="34"/>
        <end position="67"/>
    </location>
</feature>
<evidence type="ECO:0000313" key="4">
    <source>
        <dbReference type="EMBL" id="EAR88014.2"/>
    </source>
</evidence>
<dbReference type="InterPro" id="IPR039646">
    <property type="entry name" value="ZNHIT2"/>
</dbReference>
<dbReference type="GO" id="GO:0008270">
    <property type="term" value="F:zinc ion binding"/>
    <property type="evidence" value="ECO:0007669"/>
    <property type="project" value="UniProtKB-UniRule"/>
</dbReference>
<name>Q22RV8_TETTS</name>
<dbReference type="KEGG" id="tet:TTHERM_00011800"/>
<dbReference type="InParanoid" id="Q22RV8"/>
<dbReference type="InterPro" id="IPR007529">
    <property type="entry name" value="Znf_HIT"/>
</dbReference>
<dbReference type="PANTHER" id="PTHR15555:SF0">
    <property type="entry name" value="ZINC FINGER HIT DOMAIN-CONTAINING PROTEIN 2"/>
    <property type="match status" value="1"/>
</dbReference>
<dbReference type="Proteomes" id="UP000009168">
    <property type="component" value="Unassembled WGS sequence"/>
</dbReference>
<dbReference type="EMBL" id="GG662845">
    <property type="protein sequence ID" value="EAR88014.2"/>
    <property type="molecule type" value="Genomic_DNA"/>
</dbReference>
<organism evidence="4 5">
    <name type="scientific">Tetrahymena thermophila (strain SB210)</name>
    <dbReference type="NCBI Taxonomy" id="312017"/>
    <lineage>
        <taxon>Eukaryota</taxon>
        <taxon>Sar</taxon>
        <taxon>Alveolata</taxon>
        <taxon>Ciliophora</taxon>
        <taxon>Intramacronucleata</taxon>
        <taxon>Oligohymenophorea</taxon>
        <taxon>Hymenostomatida</taxon>
        <taxon>Tetrahymenina</taxon>
        <taxon>Tetrahymenidae</taxon>
        <taxon>Tetrahymena</taxon>
    </lineage>
</organism>
<proteinExistence type="predicted"/>
<dbReference type="PROSITE" id="PS51083">
    <property type="entry name" value="ZF_HIT"/>
    <property type="match status" value="1"/>
</dbReference>
<dbReference type="SUPFAM" id="SSF144232">
    <property type="entry name" value="HIT/MYND zinc finger-like"/>
    <property type="match status" value="1"/>
</dbReference>
<keyword evidence="2" id="KW-0175">Coiled coil</keyword>
<dbReference type="GeneID" id="7846062"/>
<dbReference type="PANTHER" id="PTHR15555">
    <property type="entry name" value="ZINC FINGER HIT DOMAIN CONTAINING PROTEIN 2 PROTEIN FON -RELATED"/>
    <property type="match status" value="1"/>
</dbReference>
<reference evidence="5" key="1">
    <citation type="journal article" date="2006" name="PLoS Biol.">
        <title>Macronuclear genome sequence of the ciliate Tetrahymena thermophila, a model eukaryote.</title>
        <authorList>
            <person name="Eisen J.A."/>
            <person name="Coyne R.S."/>
            <person name="Wu M."/>
            <person name="Wu D."/>
            <person name="Thiagarajan M."/>
            <person name="Wortman J.R."/>
            <person name="Badger J.H."/>
            <person name="Ren Q."/>
            <person name="Amedeo P."/>
            <person name="Jones K.M."/>
            <person name="Tallon L.J."/>
            <person name="Delcher A.L."/>
            <person name="Salzberg S.L."/>
            <person name="Silva J.C."/>
            <person name="Haas B.J."/>
            <person name="Majoros W.H."/>
            <person name="Farzad M."/>
            <person name="Carlton J.M."/>
            <person name="Smith R.K. Jr."/>
            <person name="Garg J."/>
            <person name="Pearlman R.E."/>
            <person name="Karrer K.M."/>
            <person name="Sun L."/>
            <person name="Manning G."/>
            <person name="Elde N.C."/>
            <person name="Turkewitz A.P."/>
            <person name="Asai D.J."/>
            <person name="Wilkes D.E."/>
            <person name="Wang Y."/>
            <person name="Cai H."/>
            <person name="Collins K."/>
            <person name="Stewart B.A."/>
            <person name="Lee S.R."/>
            <person name="Wilamowska K."/>
            <person name="Weinberg Z."/>
            <person name="Ruzzo W.L."/>
            <person name="Wloga D."/>
            <person name="Gaertig J."/>
            <person name="Frankel J."/>
            <person name="Tsao C.-C."/>
            <person name="Gorovsky M.A."/>
            <person name="Keeling P.J."/>
            <person name="Waller R.F."/>
            <person name="Patron N.J."/>
            <person name="Cherry J.M."/>
            <person name="Stover N.A."/>
            <person name="Krieger C.J."/>
            <person name="del Toro C."/>
            <person name="Ryder H.F."/>
            <person name="Williamson S.C."/>
            <person name="Barbeau R.A."/>
            <person name="Hamilton E.P."/>
            <person name="Orias E."/>
        </authorList>
    </citation>
    <scope>NUCLEOTIDE SEQUENCE [LARGE SCALE GENOMIC DNA]</scope>
    <source>
        <strain evidence="5">SB210</strain>
    </source>
</reference>
<feature type="coiled-coil region" evidence="2">
    <location>
        <begin position="83"/>
        <end position="141"/>
    </location>
</feature>
<dbReference type="CDD" id="cd23024">
    <property type="entry name" value="zf-HIT_ZNHIT2-3"/>
    <property type="match status" value="1"/>
</dbReference>
<dbReference type="HOGENOM" id="CLU_447261_0_0_1"/>
<accession>Q22RV8</accession>
<evidence type="ECO:0000313" key="5">
    <source>
        <dbReference type="Proteomes" id="UP000009168"/>
    </source>
</evidence>
<evidence type="ECO:0000256" key="2">
    <source>
        <dbReference type="SAM" id="Coils"/>
    </source>
</evidence>
<keyword evidence="1" id="KW-0479">Metal-binding</keyword>
<dbReference type="Gene3D" id="3.30.60.190">
    <property type="match status" value="1"/>
</dbReference>
<dbReference type="STRING" id="312017.Q22RV8"/>
<keyword evidence="1" id="KW-0862">Zinc</keyword>
<protein>
    <submittedName>
        <fullName evidence="4">HIT zinc finger protein</fullName>
    </submittedName>
</protein>
<sequence length="417" mass="49403">MEIEQEELNQEQNIPLLCEIDRKAQAIPKNLGPCITQGCIKPTKYACPKCKCNYCSLDCYKNHNEACVNKFYEENVIEELKNRKADEQTQKKMNKLLKEYKEQLDQDREEFEIPEKELERLEELEDLMMQNELDLDCLTIEEQRQFADFVKNNEQLQKYIKPWKPWWLLENGLFSLYVEEIETEKAEQKKNKDSQIQEVIDFRSQMQQRLKKQISFKILCKVPPHIDIPYQLSNIICGAALTFRMFNGDIWENPLESLNFLVSISMSFNPQNRVEIGSIQNAMNNVITNALRIEQQNIKNFIPLLQEDMQTIFKNKVFILEILYRLFDLLHEGQIELRDMIEESDEGPVKNQQKENQKALGNIKQKIIFFISYTKDIVTQEQLQTMLRGIIEYKQEKEQNIQIDDKIGQIKKLSLLL</sequence>
<dbReference type="OrthoDB" id="295085at2759"/>
<evidence type="ECO:0000256" key="1">
    <source>
        <dbReference type="PROSITE-ProRule" id="PRU00453"/>
    </source>
</evidence>
<dbReference type="eggNOG" id="KOG4317">
    <property type="taxonomic scope" value="Eukaryota"/>
</dbReference>